<keyword evidence="3" id="KW-0863">Zinc-finger</keyword>
<dbReference type="InterPro" id="IPR044604">
    <property type="entry name" value="FLZ12/13/14"/>
</dbReference>
<dbReference type="HOGENOM" id="CLU_103134_0_0_1"/>
<keyword evidence="2" id="KW-0479">Metal-binding</keyword>
<comment type="similarity">
    <text evidence="1">Belongs to the FLZ family.</text>
</comment>
<dbReference type="ExpressionAtlas" id="I1LY81">
    <property type="expression patterns" value="baseline and differential"/>
</dbReference>
<feature type="domain" description="FLZ-type" evidence="5">
    <location>
        <begin position="169"/>
        <end position="212"/>
    </location>
</feature>
<reference evidence="6 7" key="1">
    <citation type="journal article" date="2010" name="Nature">
        <title>Genome sequence of the palaeopolyploid soybean.</title>
        <authorList>
            <person name="Schmutz J."/>
            <person name="Cannon S.B."/>
            <person name="Schlueter J."/>
            <person name="Ma J."/>
            <person name="Mitros T."/>
            <person name="Nelson W."/>
            <person name="Hyten D.L."/>
            <person name="Song Q."/>
            <person name="Thelen J.J."/>
            <person name="Cheng J."/>
            <person name="Xu D."/>
            <person name="Hellsten U."/>
            <person name="May G.D."/>
            <person name="Yu Y."/>
            <person name="Sakurai T."/>
            <person name="Umezawa T."/>
            <person name="Bhattacharyya M.K."/>
            <person name="Sandhu D."/>
            <person name="Valliyodan B."/>
            <person name="Lindquist E."/>
            <person name="Peto M."/>
            <person name="Grant D."/>
            <person name="Shu S."/>
            <person name="Goodstein D."/>
            <person name="Barry K."/>
            <person name="Futrell-Griggs M."/>
            <person name="Abernathy B."/>
            <person name="Du J."/>
            <person name="Tian Z."/>
            <person name="Zhu L."/>
            <person name="Gill N."/>
            <person name="Joshi T."/>
            <person name="Libault M."/>
            <person name="Sethuraman A."/>
            <person name="Zhang X.-C."/>
            <person name="Shinozaki K."/>
            <person name="Nguyen H.T."/>
            <person name="Wing R.A."/>
            <person name="Cregan P."/>
            <person name="Specht J."/>
            <person name="Grimwood J."/>
            <person name="Rokhsar D."/>
            <person name="Stacey G."/>
            <person name="Shoemaker R.C."/>
            <person name="Jackson S.A."/>
        </authorList>
    </citation>
    <scope>NUCLEOTIDE SEQUENCE</scope>
    <source>
        <strain evidence="7">cv. Williams 82</strain>
        <tissue evidence="6">Callus</tissue>
    </source>
</reference>
<protein>
    <recommendedName>
        <fullName evidence="5">FLZ-type domain-containing protein</fullName>
    </recommendedName>
</protein>
<dbReference type="EnsemblPlants" id="KRH19350">
    <property type="protein sequence ID" value="KRH19350"/>
    <property type="gene ID" value="GLYMA_13G112200"/>
</dbReference>
<dbReference type="PaxDb" id="3847-GLYMA13G17220.1"/>
<gene>
    <name evidence="6" type="ORF">GLYMA_13G112200</name>
</gene>
<dbReference type="Gramene" id="KRH19350">
    <property type="protein sequence ID" value="KRH19350"/>
    <property type="gene ID" value="GLYMA_13G112200"/>
</dbReference>
<sequence>MSGKRPRPMIGKLSELLVSRGRTVALLDTTGSPRGPLDMKMMQSPRGLKNYDLGGVGLGIVVALDKSNNEVAAREVLPKHTVCTSNLNRSGPIPVHYTKNPDEFDVEEYTYVTCRVPNKTFTKVYYDGGEGDIIRRQNNNNNNKNNVVVLRRTEPQPLIEPESSYPTSSFLSSCHLCGKKLHGKDIYMYRGEKAFCSPECRSSQITMDERKERCSSEASRSVEMSSSPYTREQIFSTRDTCALASLSGCGNKLINQRLMMLLRTYIIIYGYTIIQDSLI</sequence>
<evidence type="ECO:0000256" key="4">
    <source>
        <dbReference type="PROSITE-ProRule" id="PRU01131"/>
    </source>
</evidence>
<keyword evidence="8" id="KW-1185">Reference proteome</keyword>
<dbReference type="eggNOG" id="ENOG502RZ1P">
    <property type="taxonomic scope" value="Eukaryota"/>
</dbReference>
<dbReference type="InterPro" id="IPR007650">
    <property type="entry name" value="Zf-FLZ_dom"/>
</dbReference>
<evidence type="ECO:0000256" key="3">
    <source>
        <dbReference type="ARBA" id="ARBA00022771"/>
    </source>
</evidence>
<reference evidence="7" key="2">
    <citation type="submission" date="2018-02" db="UniProtKB">
        <authorList>
            <consortium name="EnsemblPlants"/>
        </authorList>
    </citation>
    <scope>IDENTIFICATION</scope>
    <source>
        <strain evidence="7">Williams 82</strain>
    </source>
</reference>
<evidence type="ECO:0000313" key="6">
    <source>
        <dbReference type="EMBL" id="KRH19350.1"/>
    </source>
</evidence>
<dbReference type="OMA" id="NEKCKSP"/>
<evidence type="ECO:0000313" key="7">
    <source>
        <dbReference type="EnsemblPlants" id="KRH19350"/>
    </source>
</evidence>
<feature type="zinc finger region" description="FLZ-type" evidence="4">
    <location>
        <begin position="169"/>
        <end position="212"/>
    </location>
</feature>
<evidence type="ECO:0000313" key="8">
    <source>
        <dbReference type="Proteomes" id="UP000008827"/>
    </source>
</evidence>
<name>I1LY81_SOYBN</name>
<reference evidence="6" key="3">
    <citation type="submission" date="2018-07" db="EMBL/GenBank/DDBJ databases">
        <title>WGS assembly of Glycine max.</title>
        <authorList>
            <person name="Schmutz J."/>
            <person name="Cannon S."/>
            <person name="Schlueter J."/>
            <person name="Ma J."/>
            <person name="Mitros T."/>
            <person name="Nelson W."/>
            <person name="Hyten D."/>
            <person name="Song Q."/>
            <person name="Thelen J."/>
            <person name="Cheng J."/>
            <person name="Xu D."/>
            <person name="Hellsten U."/>
            <person name="May G."/>
            <person name="Yu Y."/>
            <person name="Sakurai T."/>
            <person name="Umezawa T."/>
            <person name="Bhattacharyya M."/>
            <person name="Sandhu D."/>
            <person name="Valliyodan B."/>
            <person name="Lindquist E."/>
            <person name="Peto M."/>
            <person name="Grant D."/>
            <person name="Shu S."/>
            <person name="Goodstein D."/>
            <person name="Barry K."/>
            <person name="Futrell-Griggs M."/>
            <person name="Abernathy B."/>
            <person name="Du J."/>
            <person name="Tian Z."/>
            <person name="Zhu L."/>
            <person name="Gill N."/>
            <person name="Joshi T."/>
            <person name="Libault M."/>
            <person name="Sethuraman A."/>
            <person name="Zhang X."/>
            <person name="Shinozaki K."/>
            <person name="Nguyen H."/>
            <person name="Wing R."/>
            <person name="Cregan P."/>
            <person name="Specht J."/>
            <person name="Grimwood J."/>
            <person name="Rokhsar D."/>
            <person name="Stacey G."/>
            <person name="Shoemaker R."/>
            <person name="Jackson S."/>
        </authorList>
    </citation>
    <scope>NUCLEOTIDE SEQUENCE</scope>
    <source>
        <tissue evidence="6">Callus</tissue>
    </source>
</reference>
<dbReference type="PROSITE" id="PS51795">
    <property type="entry name" value="ZF_FLZ"/>
    <property type="match status" value="1"/>
</dbReference>
<dbReference type="OrthoDB" id="1932717at2759"/>
<dbReference type="GO" id="GO:0008270">
    <property type="term" value="F:zinc ion binding"/>
    <property type="evidence" value="ECO:0007669"/>
    <property type="project" value="UniProtKB-KW"/>
</dbReference>
<dbReference type="PANTHER" id="PTHR47208">
    <property type="entry name" value="OS02G0174800 PROTEIN"/>
    <property type="match status" value="1"/>
</dbReference>
<dbReference type="KEGG" id="gmx:100499825"/>
<dbReference type="FunCoup" id="I1LY81">
    <property type="interactions" value="131"/>
</dbReference>
<evidence type="ECO:0000256" key="2">
    <source>
        <dbReference type="ARBA" id="ARBA00022723"/>
    </source>
</evidence>
<dbReference type="EMBL" id="CM000846">
    <property type="protein sequence ID" value="KRH19350.1"/>
    <property type="molecule type" value="Genomic_DNA"/>
</dbReference>
<dbReference type="PANTHER" id="PTHR47208:SF5">
    <property type="entry name" value="FCS-LIKE ZINC FINGER 12-RELATED"/>
    <property type="match status" value="1"/>
</dbReference>
<dbReference type="AlphaFoldDB" id="I1LY81"/>
<keyword evidence="3" id="KW-0862">Zinc</keyword>
<proteinExistence type="inferred from homology"/>
<accession>I1LY81</accession>
<evidence type="ECO:0000259" key="5">
    <source>
        <dbReference type="PROSITE" id="PS51795"/>
    </source>
</evidence>
<evidence type="ECO:0000256" key="1">
    <source>
        <dbReference type="ARBA" id="ARBA00009374"/>
    </source>
</evidence>
<dbReference type="Proteomes" id="UP000008827">
    <property type="component" value="Chromosome 13"/>
</dbReference>
<dbReference type="Pfam" id="PF04570">
    <property type="entry name" value="zf-FLZ"/>
    <property type="match status" value="1"/>
</dbReference>
<organism evidence="6">
    <name type="scientific">Glycine max</name>
    <name type="common">Soybean</name>
    <name type="synonym">Glycine hispida</name>
    <dbReference type="NCBI Taxonomy" id="3847"/>
    <lineage>
        <taxon>Eukaryota</taxon>
        <taxon>Viridiplantae</taxon>
        <taxon>Streptophyta</taxon>
        <taxon>Embryophyta</taxon>
        <taxon>Tracheophyta</taxon>
        <taxon>Spermatophyta</taxon>
        <taxon>Magnoliopsida</taxon>
        <taxon>eudicotyledons</taxon>
        <taxon>Gunneridae</taxon>
        <taxon>Pentapetalae</taxon>
        <taxon>rosids</taxon>
        <taxon>fabids</taxon>
        <taxon>Fabales</taxon>
        <taxon>Fabaceae</taxon>
        <taxon>Papilionoideae</taxon>
        <taxon>50 kb inversion clade</taxon>
        <taxon>NPAAA clade</taxon>
        <taxon>indigoferoid/millettioid clade</taxon>
        <taxon>Phaseoleae</taxon>
        <taxon>Glycine</taxon>
        <taxon>Glycine subgen. Soja</taxon>
    </lineage>
</organism>